<reference evidence="3 4" key="1">
    <citation type="submission" date="2022-03" db="EMBL/GenBank/DDBJ databases">
        <authorList>
            <person name="Macdonald S."/>
            <person name="Ahmed S."/>
            <person name="Newling K."/>
        </authorList>
    </citation>
    <scope>NUCLEOTIDE SEQUENCE [LARGE SCALE GENOMIC DNA]</scope>
</reference>
<sequence>MASAVLATYAPDVAPHVTLVGRPRKSHPKEGDGSTKVVSQFVIELQGLKTVDGERIFHFNLRLKGDWNRKPVIEQNTCYRMQWGSSQRCEGWRSKDEEEIVDSHVKCEKWIHDDDNYSEGSRTRWWLNRLIGRRKRVKVEWPFPFVEEKLYVLTLSADLEGYHFNDDGQHVTSFPYRTMSIYIYHTQFLHHCGFTLEDATRLTVNGDVHSVVVASLPTSHLSFAP</sequence>
<dbReference type="InterPro" id="IPR001079">
    <property type="entry name" value="Galectin_CRD"/>
</dbReference>
<accession>A0ABC8K9S9</accession>
<feature type="domain" description="Galectin" evidence="2">
    <location>
        <begin position="15"/>
        <end position="219"/>
    </location>
</feature>
<dbReference type="GO" id="GO:1901137">
    <property type="term" value="P:carbohydrate derivative biosynthetic process"/>
    <property type="evidence" value="ECO:0007669"/>
    <property type="project" value="UniProtKB-ARBA"/>
</dbReference>
<dbReference type="Pfam" id="PF00337">
    <property type="entry name" value="Gal-bind_lectin"/>
    <property type="match status" value="1"/>
</dbReference>
<evidence type="ECO:0000256" key="1">
    <source>
        <dbReference type="RuleBase" id="RU102079"/>
    </source>
</evidence>
<dbReference type="AlphaFoldDB" id="A0ABC8K9S9"/>
<keyword evidence="4" id="KW-1185">Reference proteome</keyword>
<dbReference type="GO" id="GO:0030246">
    <property type="term" value="F:carbohydrate binding"/>
    <property type="evidence" value="ECO:0007669"/>
    <property type="project" value="UniProtKB-UniRule"/>
</dbReference>
<protein>
    <recommendedName>
        <fullName evidence="1">Galectin</fullName>
    </recommendedName>
</protein>
<evidence type="ECO:0000259" key="2">
    <source>
        <dbReference type="PROSITE" id="PS51304"/>
    </source>
</evidence>
<dbReference type="PROSITE" id="PS51304">
    <property type="entry name" value="GALECTIN"/>
    <property type="match status" value="1"/>
</dbReference>
<keyword evidence="1" id="KW-0430">Lectin</keyword>
<dbReference type="InterPro" id="IPR013320">
    <property type="entry name" value="ConA-like_dom_sf"/>
</dbReference>
<gene>
    <name evidence="3" type="ORF">ERUC_LOCUS20046</name>
</gene>
<dbReference type="Proteomes" id="UP001642260">
    <property type="component" value="Unassembled WGS sequence"/>
</dbReference>
<evidence type="ECO:0000313" key="4">
    <source>
        <dbReference type="Proteomes" id="UP001642260"/>
    </source>
</evidence>
<evidence type="ECO:0000313" key="3">
    <source>
        <dbReference type="EMBL" id="CAH8354291.1"/>
    </source>
</evidence>
<dbReference type="SMART" id="SM00908">
    <property type="entry name" value="Gal-bind_lectin"/>
    <property type="match status" value="1"/>
</dbReference>
<proteinExistence type="predicted"/>
<dbReference type="Gene3D" id="2.60.120.200">
    <property type="match status" value="1"/>
</dbReference>
<name>A0ABC8K9S9_ERUVS</name>
<dbReference type="SUPFAM" id="SSF49899">
    <property type="entry name" value="Concanavalin A-like lectins/glucanases"/>
    <property type="match status" value="1"/>
</dbReference>
<dbReference type="EMBL" id="CAKOAT010190710">
    <property type="protein sequence ID" value="CAH8354291.1"/>
    <property type="molecule type" value="Genomic_DNA"/>
</dbReference>
<comment type="caution">
    <text evidence="3">The sequence shown here is derived from an EMBL/GenBank/DDBJ whole genome shotgun (WGS) entry which is preliminary data.</text>
</comment>
<organism evidence="3 4">
    <name type="scientific">Eruca vesicaria subsp. sativa</name>
    <name type="common">Garden rocket</name>
    <name type="synonym">Eruca sativa</name>
    <dbReference type="NCBI Taxonomy" id="29727"/>
    <lineage>
        <taxon>Eukaryota</taxon>
        <taxon>Viridiplantae</taxon>
        <taxon>Streptophyta</taxon>
        <taxon>Embryophyta</taxon>
        <taxon>Tracheophyta</taxon>
        <taxon>Spermatophyta</taxon>
        <taxon>Magnoliopsida</taxon>
        <taxon>eudicotyledons</taxon>
        <taxon>Gunneridae</taxon>
        <taxon>Pentapetalae</taxon>
        <taxon>rosids</taxon>
        <taxon>malvids</taxon>
        <taxon>Brassicales</taxon>
        <taxon>Brassicaceae</taxon>
        <taxon>Brassiceae</taxon>
        <taxon>Eruca</taxon>
    </lineage>
</organism>